<keyword evidence="3" id="KW-0221">Differentiation</keyword>
<feature type="region of interest" description="Disordered" evidence="9">
    <location>
        <begin position="315"/>
        <end position="354"/>
    </location>
</feature>
<feature type="compositionally biased region" description="Acidic residues" evidence="9">
    <location>
        <begin position="336"/>
        <end position="346"/>
    </location>
</feature>
<keyword evidence="7" id="KW-0804">Transcription</keyword>
<dbReference type="GO" id="GO:0046983">
    <property type="term" value="F:protein dimerization activity"/>
    <property type="evidence" value="ECO:0007669"/>
    <property type="project" value="InterPro"/>
</dbReference>
<dbReference type="GO" id="GO:0005634">
    <property type="term" value="C:nucleus"/>
    <property type="evidence" value="ECO:0007669"/>
    <property type="project" value="UniProtKB-SubCell"/>
</dbReference>
<evidence type="ECO:0000256" key="6">
    <source>
        <dbReference type="ARBA" id="ARBA00023125"/>
    </source>
</evidence>
<comment type="subcellular location">
    <subcellularLocation>
        <location evidence="1">Nucleus</location>
    </subcellularLocation>
</comment>
<dbReference type="KEGG" id="csyr:103273234"/>
<dbReference type="GO" id="GO:0000981">
    <property type="term" value="F:DNA-binding transcription factor activity, RNA polymerase II-specific"/>
    <property type="evidence" value="ECO:0007669"/>
    <property type="project" value="TreeGrafter"/>
</dbReference>
<evidence type="ECO:0000256" key="7">
    <source>
        <dbReference type="ARBA" id="ARBA00023163"/>
    </source>
</evidence>
<dbReference type="GeneID" id="103273234"/>
<dbReference type="Proteomes" id="UP000189704">
    <property type="component" value="Unplaced"/>
</dbReference>
<dbReference type="SUPFAM" id="SSF47459">
    <property type="entry name" value="HLH, helix-loop-helix DNA-binding domain"/>
    <property type="match status" value="1"/>
</dbReference>
<dbReference type="CTD" id="402381"/>
<evidence type="ECO:0000256" key="8">
    <source>
        <dbReference type="ARBA" id="ARBA00023242"/>
    </source>
</evidence>
<dbReference type="SMART" id="SM00353">
    <property type="entry name" value="HLH"/>
    <property type="match status" value="1"/>
</dbReference>
<evidence type="ECO:0000256" key="5">
    <source>
        <dbReference type="ARBA" id="ARBA00023015"/>
    </source>
</evidence>
<evidence type="ECO:0000256" key="2">
    <source>
        <dbReference type="ARBA" id="ARBA00022473"/>
    </source>
</evidence>
<dbReference type="GO" id="GO:0007283">
    <property type="term" value="P:spermatogenesis"/>
    <property type="evidence" value="ECO:0007669"/>
    <property type="project" value="UniProtKB-KW"/>
</dbReference>
<accession>A0A3Q0EHS1</accession>
<keyword evidence="6" id="KW-0238">DNA-binding</keyword>
<dbReference type="AlphaFoldDB" id="A0A3Q0EHS1"/>
<evidence type="ECO:0000256" key="3">
    <source>
        <dbReference type="ARBA" id="ARBA00022782"/>
    </source>
</evidence>
<keyword evidence="2" id="KW-0217">Developmental protein</keyword>
<gene>
    <name evidence="12" type="primary">SOHLH1</name>
</gene>
<evidence type="ECO:0000259" key="10">
    <source>
        <dbReference type="PROSITE" id="PS50888"/>
    </source>
</evidence>
<name>A0A3Q0EHS1_CARSF</name>
<dbReference type="OrthoDB" id="5966556at2759"/>
<reference evidence="12" key="1">
    <citation type="submission" date="2025-08" db="UniProtKB">
        <authorList>
            <consortium name="RefSeq"/>
        </authorList>
    </citation>
    <scope>IDENTIFICATION</scope>
</reference>
<evidence type="ECO:0000313" key="11">
    <source>
        <dbReference type="Proteomes" id="UP000189704"/>
    </source>
</evidence>
<evidence type="ECO:0000256" key="9">
    <source>
        <dbReference type="SAM" id="MobiDB-lite"/>
    </source>
</evidence>
<evidence type="ECO:0000256" key="4">
    <source>
        <dbReference type="ARBA" id="ARBA00022871"/>
    </source>
</evidence>
<dbReference type="PROSITE" id="PS50888">
    <property type="entry name" value="BHLH"/>
    <property type="match status" value="1"/>
</dbReference>
<dbReference type="InterPro" id="IPR011598">
    <property type="entry name" value="bHLH_dom"/>
</dbReference>
<protein>
    <submittedName>
        <fullName evidence="12">Spermatogenesis- and oogenesis-specific basic helix-loop-helix-containing protein 1</fullName>
    </submittedName>
</protein>
<keyword evidence="5" id="KW-0805">Transcription regulation</keyword>
<dbReference type="InterPro" id="IPR036638">
    <property type="entry name" value="HLH_DNA-bd_sf"/>
</dbReference>
<keyword evidence="11" id="KW-1185">Reference proteome</keyword>
<dbReference type="Pfam" id="PF00010">
    <property type="entry name" value="HLH"/>
    <property type="match status" value="1"/>
</dbReference>
<feature type="region of interest" description="Disordered" evidence="9">
    <location>
        <begin position="239"/>
        <end position="272"/>
    </location>
</feature>
<evidence type="ECO:0000256" key="1">
    <source>
        <dbReference type="ARBA" id="ARBA00004123"/>
    </source>
</evidence>
<dbReference type="GO" id="GO:0000978">
    <property type="term" value="F:RNA polymerase II cis-regulatory region sequence-specific DNA binding"/>
    <property type="evidence" value="ECO:0007669"/>
    <property type="project" value="TreeGrafter"/>
</dbReference>
<dbReference type="Gene3D" id="4.10.280.10">
    <property type="entry name" value="Helix-loop-helix DNA-binding domain"/>
    <property type="match status" value="1"/>
</dbReference>
<dbReference type="PANTHER" id="PTHR15402:SF4">
    <property type="entry name" value="SPERMATOGENESIS- AND OOGENESIS-SPECIFIC BASIC HELIX-LOOP-HELIX-CONTAINING PROTEIN 1"/>
    <property type="match status" value="1"/>
</dbReference>
<dbReference type="PANTHER" id="PTHR15402">
    <property type="entry name" value="TRANSCRIPTION FACTOR-LIKE 5 PROTEIN"/>
    <property type="match status" value="1"/>
</dbReference>
<organism evidence="11 12">
    <name type="scientific">Carlito syrichta</name>
    <name type="common">Philippine tarsier</name>
    <name type="synonym">Tarsius syrichta</name>
    <dbReference type="NCBI Taxonomy" id="1868482"/>
    <lineage>
        <taxon>Eukaryota</taxon>
        <taxon>Metazoa</taxon>
        <taxon>Chordata</taxon>
        <taxon>Craniata</taxon>
        <taxon>Vertebrata</taxon>
        <taxon>Euteleostomi</taxon>
        <taxon>Mammalia</taxon>
        <taxon>Eutheria</taxon>
        <taxon>Euarchontoglires</taxon>
        <taxon>Primates</taxon>
        <taxon>Haplorrhini</taxon>
        <taxon>Tarsiiformes</taxon>
        <taxon>Tarsiidae</taxon>
        <taxon>Carlito</taxon>
    </lineage>
</organism>
<dbReference type="CDD" id="cd18908">
    <property type="entry name" value="bHLH_SOHLH1_2"/>
    <property type="match status" value="1"/>
</dbReference>
<proteinExistence type="predicted"/>
<evidence type="ECO:0000313" key="12">
    <source>
        <dbReference type="RefSeq" id="XP_021574527.1"/>
    </source>
</evidence>
<dbReference type="InterPro" id="IPR039583">
    <property type="entry name" value="TCFL5/SOLH1/2"/>
</dbReference>
<dbReference type="GO" id="GO:0030154">
    <property type="term" value="P:cell differentiation"/>
    <property type="evidence" value="ECO:0007669"/>
    <property type="project" value="UniProtKB-KW"/>
</dbReference>
<dbReference type="RefSeq" id="XP_021574527.1">
    <property type="nucleotide sequence ID" value="XM_021718852.1"/>
</dbReference>
<keyword evidence="4" id="KW-0744">Spermatogenesis</keyword>
<feature type="domain" description="BHLH" evidence="10">
    <location>
        <begin position="52"/>
        <end position="103"/>
    </location>
</feature>
<keyword evidence="8" id="KW-0539">Nucleus</keyword>
<sequence length="380" mass="39676">MASLGPEPDAEAPRVSTSETCGASSLSGALFCCEDPSRDPAKTPPLAAGPSSFLPRNVLSERERRKRISASCEHLRALLPRFAGRREDMASVLEMAVQFLQLAHALLPDHVPHAVLLPSEDMWHSLQNILQWTLANQSPASVQWDSPSCETRSVVESKAPSGLSEVLGELPPLPALQGAPNGCIAPARLPSGSGSGPSNSAVPAVVLSALLLDETITFSLQCVCHLLLSILLHVPADSTGGRAGLGRPSSPVTSKEAPSCLGQAGSPAKGAMALRGPAQEALMSAPEARLLSESHGEEGTPILLTASADWLPGSLEGRGGRGLAKNSSLDRAEPDVPGDPEPDSQELQDGSPELWGADMGWLGLAVRDELDSIFPDFLAC</sequence>